<sequence length="241" mass="27385">MPCEHALSPSFPRAVIFDMDNTLYPYPPSHKAGMGAVEEKLVTDYGITPRSFAECFMRAREELKKRLGATASSHSRLLYFMRTLELLGFKSQPLLALDLEQSYWRNFLKAAELYPDVIPLFEFLRSSGVVIAIVTDLTAQIQLRKLIYFDIDKYIDCLITSEEAGVDKSGLIPFELAIERLGIPPQEIWVVGDDEQADMYPARHFSMTPVFKSSAASSAPQWVPLKFQYFAELKIFLEALK</sequence>
<dbReference type="RefSeq" id="WP_154509166.1">
    <property type="nucleotide sequence ID" value="NZ_JAXELC010000022.1"/>
</dbReference>
<dbReference type="GO" id="GO:0016787">
    <property type="term" value="F:hydrolase activity"/>
    <property type="evidence" value="ECO:0007669"/>
    <property type="project" value="UniProtKB-KW"/>
</dbReference>
<dbReference type="PRINTS" id="PR00413">
    <property type="entry name" value="HADHALOGNASE"/>
</dbReference>
<dbReference type="Gene3D" id="3.40.50.1000">
    <property type="entry name" value="HAD superfamily/HAD-like"/>
    <property type="match status" value="1"/>
</dbReference>
<keyword evidence="5" id="KW-1185">Reference proteome</keyword>
<comment type="cofactor">
    <cofactor evidence="1">
        <name>Mg(2+)</name>
        <dbReference type="ChEBI" id="CHEBI:18420"/>
    </cofactor>
</comment>
<keyword evidence="2 4" id="KW-0378">Hydrolase</keyword>
<dbReference type="PANTHER" id="PTHR46470">
    <property type="entry name" value="N-ACYLNEURAMINATE-9-PHOSPHATASE"/>
    <property type="match status" value="1"/>
</dbReference>
<dbReference type="Pfam" id="PF00702">
    <property type="entry name" value="Hydrolase"/>
    <property type="match status" value="1"/>
</dbReference>
<gene>
    <name evidence="4" type="ORF">FYJ44_03435</name>
</gene>
<accession>A0A6L5XIT1</accession>
<keyword evidence="3" id="KW-0460">Magnesium</keyword>
<dbReference type="AlphaFoldDB" id="A0A6L5XIT1"/>
<evidence type="ECO:0000313" key="4">
    <source>
        <dbReference type="EMBL" id="MSS27113.1"/>
    </source>
</evidence>
<dbReference type="SFLD" id="SFLDG01129">
    <property type="entry name" value="C1.5:_HAD__Beta-PGM__Phosphata"/>
    <property type="match status" value="1"/>
</dbReference>
<evidence type="ECO:0000256" key="2">
    <source>
        <dbReference type="ARBA" id="ARBA00022801"/>
    </source>
</evidence>
<evidence type="ECO:0000256" key="3">
    <source>
        <dbReference type="ARBA" id="ARBA00022842"/>
    </source>
</evidence>
<dbReference type="SUPFAM" id="SSF56784">
    <property type="entry name" value="HAD-like"/>
    <property type="match status" value="1"/>
</dbReference>
<organism evidence="4 5">
    <name type="scientific">Desulfovibrio porci</name>
    <dbReference type="NCBI Taxonomy" id="2605782"/>
    <lineage>
        <taxon>Bacteria</taxon>
        <taxon>Pseudomonadati</taxon>
        <taxon>Thermodesulfobacteriota</taxon>
        <taxon>Desulfovibrionia</taxon>
        <taxon>Desulfovibrionales</taxon>
        <taxon>Desulfovibrionaceae</taxon>
        <taxon>Desulfovibrio</taxon>
    </lineage>
</organism>
<dbReference type="EMBL" id="VUMH01000002">
    <property type="protein sequence ID" value="MSS27113.1"/>
    <property type="molecule type" value="Genomic_DNA"/>
</dbReference>
<evidence type="ECO:0000256" key="1">
    <source>
        <dbReference type="ARBA" id="ARBA00001946"/>
    </source>
</evidence>
<dbReference type="Gene3D" id="1.10.150.520">
    <property type="match status" value="1"/>
</dbReference>
<name>A0A6L5XIT1_9BACT</name>
<dbReference type="Proteomes" id="UP000477488">
    <property type="component" value="Unassembled WGS sequence"/>
</dbReference>
<dbReference type="InterPro" id="IPR036412">
    <property type="entry name" value="HAD-like_sf"/>
</dbReference>
<protein>
    <submittedName>
        <fullName evidence="4">HAD hydrolase-like protein</fullName>
    </submittedName>
</protein>
<dbReference type="SFLD" id="SFLDS00003">
    <property type="entry name" value="Haloacid_Dehalogenase"/>
    <property type="match status" value="1"/>
</dbReference>
<dbReference type="InterPro" id="IPR006439">
    <property type="entry name" value="HAD-SF_hydro_IA"/>
</dbReference>
<dbReference type="InterPro" id="IPR023214">
    <property type="entry name" value="HAD_sf"/>
</dbReference>
<proteinExistence type="predicted"/>
<reference evidence="4 5" key="1">
    <citation type="submission" date="2019-09" db="EMBL/GenBank/DDBJ databases">
        <title>In-depth cultivation of the pig gut microbiome towards novel bacterial diversity and tailored functional studies.</title>
        <authorList>
            <person name="Wylensek D."/>
            <person name="Hitch T.C.A."/>
            <person name="Clavel T."/>
        </authorList>
    </citation>
    <scope>NUCLEOTIDE SEQUENCE [LARGE SCALE GENOMIC DNA]</scope>
    <source>
        <strain evidence="4 5">PG-178-WT-4</strain>
    </source>
</reference>
<dbReference type="InterPro" id="IPR051400">
    <property type="entry name" value="HAD-like_hydrolase"/>
</dbReference>
<comment type="caution">
    <text evidence="4">The sequence shown here is derived from an EMBL/GenBank/DDBJ whole genome shotgun (WGS) entry which is preliminary data.</text>
</comment>
<dbReference type="GO" id="GO:0044281">
    <property type="term" value="P:small molecule metabolic process"/>
    <property type="evidence" value="ECO:0007669"/>
    <property type="project" value="UniProtKB-ARBA"/>
</dbReference>
<evidence type="ECO:0000313" key="5">
    <source>
        <dbReference type="Proteomes" id="UP000477488"/>
    </source>
</evidence>